<name>A0A6A0AZ51_9ACTN</name>
<evidence type="ECO:0000256" key="1">
    <source>
        <dbReference type="SAM" id="MobiDB-lite"/>
    </source>
</evidence>
<accession>A0A6A0AZ51</accession>
<feature type="region of interest" description="Disordered" evidence="1">
    <location>
        <begin position="1"/>
        <end position="55"/>
    </location>
</feature>
<reference evidence="2 3" key="1">
    <citation type="submission" date="2020-02" db="EMBL/GenBank/DDBJ databases">
        <title>Whole Genome Shotgun Sequence of Streptomyces sp. strain CWH03.</title>
        <authorList>
            <person name="Dohra H."/>
            <person name="Kodani S."/>
            <person name="Yamamura H."/>
        </authorList>
    </citation>
    <scope>NUCLEOTIDE SEQUENCE [LARGE SCALE GENOMIC DNA]</scope>
    <source>
        <strain evidence="2 3">CWH03</strain>
    </source>
</reference>
<protein>
    <submittedName>
        <fullName evidence="2">Uncharacterized protein</fullName>
    </submittedName>
</protein>
<gene>
    <name evidence="2" type="ORF">SCWH03_38490</name>
</gene>
<dbReference type="EMBL" id="BLLG01000011">
    <property type="protein sequence ID" value="GFH37611.1"/>
    <property type="molecule type" value="Genomic_DNA"/>
</dbReference>
<comment type="caution">
    <text evidence="2">The sequence shown here is derived from an EMBL/GenBank/DDBJ whole genome shotgun (WGS) entry which is preliminary data.</text>
</comment>
<dbReference type="Proteomes" id="UP000484988">
    <property type="component" value="Unassembled WGS sequence"/>
</dbReference>
<dbReference type="AlphaFoldDB" id="A0A6A0AZ51"/>
<proteinExistence type="predicted"/>
<evidence type="ECO:0000313" key="3">
    <source>
        <dbReference type="Proteomes" id="UP000484988"/>
    </source>
</evidence>
<organism evidence="2 3">
    <name type="scientific">Streptomyces pacificus</name>
    <dbReference type="NCBI Taxonomy" id="2705029"/>
    <lineage>
        <taxon>Bacteria</taxon>
        <taxon>Bacillati</taxon>
        <taxon>Actinomycetota</taxon>
        <taxon>Actinomycetes</taxon>
        <taxon>Kitasatosporales</taxon>
        <taxon>Streptomycetaceae</taxon>
        <taxon>Streptomyces</taxon>
    </lineage>
</organism>
<keyword evidence="3" id="KW-1185">Reference proteome</keyword>
<evidence type="ECO:0000313" key="2">
    <source>
        <dbReference type="EMBL" id="GFH37611.1"/>
    </source>
</evidence>
<feature type="compositionally biased region" description="Acidic residues" evidence="1">
    <location>
        <begin position="44"/>
        <end position="53"/>
    </location>
</feature>
<sequence>MARGDGEGRGPAGAHPVDGFGVVRPGLPLRYEHAPAPARRSEEEQLTQEEGDEGLMTSYSARQCSAPAHVAFMRLTLGHSARMCRRPAAPLDFR</sequence>